<evidence type="ECO:0000313" key="4">
    <source>
        <dbReference type="Proteomes" id="UP000028701"/>
    </source>
</evidence>
<dbReference type="eggNOG" id="COG3832">
    <property type="taxonomic scope" value="Bacteria"/>
</dbReference>
<gene>
    <name evidence="3" type="ORF">RRU01S_03_03240</name>
</gene>
<evidence type="ECO:0000259" key="2">
    <source>
        <dbReference type="Pfam" id="PF08327"/>
    </source>
</evidence>
<evidence type="ECO:0000256" key="1">
    <source>
        <dbReference type="ARBA" id="ARBA00006817"/>
    </source>
</evidence>
<comment type="similarity">
    <text evidence="1">Belongs to the AHA1 family.</text>
</comment>
<evidence type="ECO:0000313" key="3">
    <source>
        <dbReference type="EMBL" id="GAK69151.1"/>
    </source>
</evidence>
<dbReference type="RefSeq" id="WP_052815926.1">
    <property type="nucleotide sequence ID" value="NZ_BBJU01000003.1"/>
</dbReference>
<dbReference type="Gene3D" id="3.30.530.20">
    <property type="match status" value="1"/>
</dbReference>
<name>A0A081CR55_9HYPH</name>
<dbReference type="InterPro" id="IPR013538">
    <property type="entry name" value="ASHA1/2-like_C"/>
</dbReference>
<sequence length="148" mass="17154">MTEKMEIFNERLFLVDRETLFQTFADPALLEQWWGPHGFTNTITTFDFRPGGTWAITMTASDGTDFHNVSTFRDVTVPERVVFVHHEPMHVYTMDMEFIAEPNGTTLRWHMVFDATTDILQLKKFIAAANEQNFDRLDMLLKEMAASA</sequence>
<proteinExistence type="inferred from homology"/>
<dbReference type="SUPFAM" id="SSF55961">
    <property type="entry name" value="Bet v1-like"/>
    <property type="match status" value="1"/>
</dbReference>
<dbReference type="OrthoDB" id="9805228at2"/>
<accession>A0A081CR55</accession>
<dbReference type="Proteomes" id="UP000028701">
    <property type="component" value="Unassembled WGS sequence"/>
</dbReference>
<protein>
    <recommendedName>
        <fullName evidence="2">Activator of Hsp90 ATPase homologue 1/2-like C-terminal domain-containing protein</fullName>
    </recommendedName>
</protein>
<feature type="domain" description="Activator of Hsp90 ATPase homologue 1/2-like C-terminal" evidence="2">
    <location>
        <begin position="16"/>
        <end position="141"/>
    </location>
</feature>
<reference evidence="3 4" key="1">
    <citation type="submission" date="2014-08" db="EMBL/GenBank/DDBJ databases">
        <title>Whole genome shotgun sequence of Rhizobium rubi NBRC 13261.</title>
        <authorList>
            <person name="Katano-Makiyama Y."/>
            <person name="Hosoyama A."/>
            <person name="Hashimoto M."/>
            <person name="Hosoyama Y."/>
            <person name="Noguchi M."/>
            <person name="Tsuchikane K."/>
            <person name="Uohara A."/>
            <person name="Ohji S."/>
            <person name="Ichikawa N."/>
            <person name="Kimura A."/>
            <person name="Yamazoe A."/>
            <person name="Fujita N."/>
        </authorList>
    </citation>
    <scope>NUCLEOTIDE SEQUENCE [LARGE SCALE GENOMIC DNA]</scope>
    <source>
        <strain evidence="3 4">NBRC 13261</strain>
    </source>
</reference>
<dbReference type="EMBL" id="BBJU01000003">
    <property type="protein sequence ID" value="GAK69151.1"/>
    <property type="molecule type" value="Genomic_DNA"/>
</dbReference>
<comment type="caution">
    <text evidence="3">The sequence shown here is derived from an EMBL/GenBank/DDBJ whole genome shotgun (WGS) entry which is preliminary data.</text>
</comment>
<organism evidence="3 4">
    <name type="scientific">Agrobacterium rubi TR3 = NBRC 13261</name>
    <dbReference type="NCBI Taxonomy" id="1368415"/>
    <lineage>
        <taxon>Bacteria</taxon>
        <taxon>Pseudomonadati</taxon>
        <taxon>Pseudomonadota</taxon>
        <taxon>Alphaproteobacteria</taxon>
        <taxon>Hyphomicrobiales</taxon>
        <taxon>Rhizobiaceae</taxon>
        <taxon>Rhizobium/Agrobacterium group</taxon>
        <taxon>Agrobacterium</taxon>
    </lineage>
</organism>
<dbReference type="Pfam" id="PF08327">
    <property type="entry name" value="AHSA1"/>
    <property type="match status" value="1"/>
</dbReference>
<dbReference type="AlphaFoldDB" id="A0A081CR55"/>
<dbReference type="InterPro" id="IPR023393">
    <property type="entry name" value="START-like_dom_sf"/>
</dbReference>